<dbReference type="InterPro" id="IPR037992">
    <property type="entry name" value="TRAPPC6/Trs33"/>
</dbReference>
<dbReference type="Pfam" id="PF04051">
    <property type="entry name" value="TRAPP"/>
    <property type="match status" value="1"/>
</dbReference>
<proteinExistence type="inferred from homology"/>
<comment type="subcellular location">
    <subcellularLocation>
        <location evidence="1">Golgi apparatus</location>
        <location evidence="1">cis-Golgi network</location>
    </subcellularLocation>
</comment>
<dbReference type="PANTHER" id="PTHR12817">
    <property type="entry name" value="TRAFFICKING PROTEIN PARTICLE COMPLEX SUBUNIT 6B"/>
    <property type="match status" value="1"/>
</dbReference>
<dbReference type="Proteomes" id="UP000215335">
    <property type="component" value="Unassembled WGS sequence"/>
</dbReference>
<evidence type="ECO:0000256" key="1">
    <source>
        <dbReference type="ARBA" id="ARBA00004222"/>
    </source>
</evidence>
<comment type="similarity">
    <text evidence="2">Belongs to the TRAPP small subunits family. BET3 subfamily.</text>
</comment>
<accession>A0A232EQE8</accession>
<dbReference type="GO" id="GO:0005802">
    <property type="term" value="C:trans-Golgi network"/>
    <property type="evidence" value="ECO:0007669"/>
    <property type="project" value="TreeGrafter"/>
</dbReference>
<sequence>MKHQLTDVKPASNTKAEADESLFEYLHGEMVNYVIGKTSNDGNDKEEDLSSLEWMGFSVGYRIIERLTREWPRFKDELDIIKFICTDFWTSLYHKQIDNLRTNHHGVYVLHDNEFRLLGKVGKSGSKQYLQESPRLLAFTCGLLRGSLANLGIACTVKADVTALPSCKFNVEVQRI</sequence>
<reference evidence="3 4" key="1">
    <citation type="journal article" date="2017" name="Curr. Biol.">
        <title>The Evolution of Venom by Co-option of Single-Copy Genes.</title>
        <authorList>
            <person name="Martinson E.O."/>
            <person name="Mrinalini"/>
            <person name="Kelkar Y.D."/>
            <person name="Chang C.H."/>
            <person name="Werren J.H."/>
        </authorList>
    </citation>
    <scope>NUCLEOTIDE SEQUENCE [LARGE SCALE GENOMIC DNA]</scope>
    <source>
        <strain evidence="3 4">Alberta</strain>
        <tissue evidence="3">Whole body</tissue>
    </source>
</reference>
<protein>
    <recommendedName>
        <fullName evidence="5">Trafficking protein particle complex subunit 6B</fullName>
    </recommendedName>
</protein>
<dbReference type="AlphaFoldDB" id="A0A232EQE8"/>
<dbReference type="GO" id="GO:0030008">
    <property type="term" value="C:TRAPP complex"/>
    <property type="evidence" value="ECO:0007669"/>
    <property type="project" value="TreeGrafter"/>
</dbReference>
<dbReference type="PANTHER" id="PTHR12817:SF0">
    <property type="entry name" value="GEO08327P1"/>
    <property type="match status" value="1"/>
</dbReference>
<dbReference type="InterPro" id="IPR007194">
    <property type="entry name" value="TRAPP_component"/>
</dbReference>
<dbReference type="GO" id="GO:0006888">
    <property type="term" value="P:endoplasmic reticulum to Golgi vesicle-mediated transport"/>
    <property type="evidence" value="ECO:0007669"/>
    <property type="project" value="TreeGrafter"/>
</dbReference>
<evidence type="ECO:0000256" key="2">
    <source>
        <dbReference type="ARBA" id="ARBA00006218"/>
    </source>
</evidence>
<gene>
    <name evidence="3" type="ORF">TSAR_000550</name>
</gene>
<dbReference type="Gene3D" id="3.30.1380.20">
    <property type="entry name" value="Trafficking protein particle complex subunit 3"/>
    <property type="match status" value="1"/>
</dbReference>
<name>A0A232EQE8_9HYME</name>
<dbReference type="STRING" id="543379.A0A232EQE8"/>
<organism evidence="3 4">
    <name type="scientific">Trichomalopsis sarcophagae</name>
    <dbReference type="NCBI Taxonomy" id="543379"/>
    <lineage>
        <taxon>Eukaryota</taxon>
        <taxon>Metazoa</taxon>
        <taxon>Ecdysozoa</taxon>
        <taxon>Arthropoda</taxon>
        <taxon>Hexapoda</taxon>
        <taxon>Insecta</taxon>
        <taxon>Pterygota</taxon>
        <taxon>Neoptera</taxon>
        <taxon>Endopterygota</taxon>
        <taxon>Hymenoptera</taxon>
        <taxon>Apocrita</taxon>
        <taxon>Proctotrupomorpha</taxon>
        <taxon>Chalcidoidea</taxon>
        <taxon>Pteromalidae</taxon>
        <taxon>Pteromalinae</taxon>
        <taxon>Trichomalopsis</taxon>
    </lineage>
</organism>
<dbReference type="CDD" id="cd14944">
    <property type="entry name" value="TRAPPC6A_Trs33"/>
    <property type="match status" value="1"/>
</dbReference>
<dbReference type="OrthoDB" id="941624at2759"/>
<evidence type="ECO:0008006" key="5">
    <source>
        <dbReference type="Google" id="ProtNLM"/>
    </source>
</evidence>
<comment type="caution">
    <text evidence="3">The sequence shown here is derived from an EMBL/GenBank/DDBJ whole genome shotgun (WGS) entry which is preliminary data.</text>
</comment>
<dbReference type="SUPFAM" id="SSF111126">
    <property type="entry name" value="Ligand-binding domain in the NO signalling and Golgi transport"/>
    <property type="match status" value="1"/>
</dbReference>
<keyword evidence="4" id="KW-1185">Reference proteome</keyword>
<evidence type="ECO:0000313" key="3">
    <source>
        <dbReference type="EMBL" id="OXU20583.1"/>
    </source>
</evidence>
<evidence type="ECO:0000313" key="4">
    <source>
        <dbReference type="Proteomes" id="UP000215335"/>
    </source>
</evidence>
<dbReference type="InterPro" id="IPR024096">
    <property type="entry name" value="NO_sig/Golgi_transp_ligand-bd"/>
</dbReference>
<dbReference type="EMBL" id="NNAY01002774">
    <property type="protein sequence ID" value="OXU20583.1"/>
    <property type="molecule type" value="Genomic_DNA"/>
</dbReference>
<dbReference type="GO" id="GO:0005801">
    <property type="term" value="C:cis-Golgi network"/>
    <property type="evidence" value="ECO:0007669"/>
    <property type="project" value="TreeGrafter"/>
</dbReference>